<dbReference type="GO" id="GO:0051301">
    <property type="term" value="P:cell division"/>
    <property type="evidence" value="ECO:0007669"/>
    <property type="project" value="UniProtKB-KW"/>
</dbReference>
<feature type="domain" description="Cullin family profile" evidence="7">
    <location>
        <begin position="450"/>
        <end position="625"/>
    </location>
</feature>
<dbReference type="GO" id="GO:0031625">
    <property type="term" value="F:ubiquitin protein ligase binding"/>
    <property type="evidence" value="ECO:0007669"/>
    <property type="project" value="InterPro"/>
</dbReference>
<dbReference type="InterPro" id="IPR014786">
    <property type="entry name" value="ANAPC2_C"/>
</dbReference>
<dbReference type="Pfam" id="PF26557">
    <property type="entry name" value="Cullin_AB"/>
    <property type="match status" value="1"/>
</dbReference>
<keyword evidence="9" id="KW-1185">Reference proteome</keyword>
<organism evidence="8 9">
    <name type="scientific">Cristinia sonorae</name>
    <dbReference type="NCBI Taxonomy" id="1940300"/>
    <lineage>
        <taxon>Eukaryota</taxon>
        <taxon>Fungi</taxon>
        <taxon>Dikarya</taxon>
        <taxon>Basidiomycota</taxon>
        <taxon>Agaricomycotina</taxon>
        <taxon>Agaricomycetes</taxon>
        <taxon>Agaricomycetidae</taxon>
        <taxon>Agaricales</taxon>
        <taxon>Pleurotineae</taxon>
        <taxon>Stephanosporaceae</taxon>
        <taxon>Cristinia</taxon>
    </lineage>
</organism>
<dbReference type="PANTHER" id="PTHR45957">
    <property type="entry name" value="ANAPHASE-PROMOTING COMPLEX SUBUNIT 2"/>
    <property type="match status" value="1"/>
</dbReference>
<dbReference type="Proteomes" id="UP000813824">
    <property type="component" value="Unassembled WGS sequence"/>
</dbReference>
<evidence type="ECO:0000259" key="7">
    <source>
        <dbReference type="PROSITE" id="PS50069"/>
    </source>
</evidence>
<keyword evidence="3" id="KW-0498">Mitosis</keyword>
<dbReference type="SUPFAM" id="SSF75632">
    <property type="entry name" value="Cullin homology domain"/>
    <property type="match status" value="1"/>
</dbReference>
<dbReference type="SUPFAM" id="SSF46785">
    <property type="entry name" value="Winged helix' DNA-binding domain"/>
    <property type="match status" value="1"/>
</dbReference>
<dbReference type="FunFam" id="1.20.1310.10:FF:000033">
    <property type="entry name" value="Anaphase-promoting complex subunit ApcB"/>
    <property type="match status" value="1"/>
</dbReference>
<dbReference type="InterPro" id="IPR036317">
    <property type="entry name" value="Cullin_homology_sf"/>
</dbReference>
<keyword evidence="5" id="KW-0131">Cell cycle</keyword>
<sequence>MATPQLYQQVALQWSKSFLVLNRDEPPISGLLSFSQAWILVKEVLRPRDLTEATQRGTINLTDLTIAADIITKCNMLHVLQDDFMDAVRQHLHLITRDIEQLMGQYDVSSDVQHIAKLVARLSEWHTAWSPMQQFGSSMANAYNLAFQTHVYSILPSSFTQGFKSLVTLTFNLAVDHDGSEWLFTLFPKPERPSARADSALWNAFQQLSLIERYESLISTICYEYVEGHILETCAGRWDEPMLNAIREWMANKIVPWMLMPFARGAKTSDDAKSMLQGIGSRLDFHVCKTLADLRTKEIFDIIIDYPDSTNALKDLKECLARVDQRSQLVQTLRKANKRRLLHPGADTKDILTQYVSIIRCLRMVDPPGVLLFKVADPIRQYLRSRPDTIRCIVASLVGDGESGDSLVDENEPIQPLQPLQAEDYSDPNWEPEPIDAGPDFRTSKPSDVISTLVSIYDSKELFVKELQVLLAQRLLTIKDGNYDRERRNIEILKIRFGEAALQVCEVMLKDMTDSRRIDQHIQSKNASVLHPTIISKQFWPTLQSTMFAMPGQFRDLQESYSKEFTAFKPDKKLAWLPHLGTVTLDIELDDRTVSASVTPLEAGFIELFTTFDTWTVTELLAQVGNVDRTMALKAISTWVDLGVIKESGSDEYTLLNIAEANDGEIKSRAPQAPAVEDLPPVVTLQEQQAEQMKVFWKFIEGMLTNLGQLSLDRIHGMLKFAPGYDRSIEQLAGFMEAARREGLVTMRDGMWRLNK</sequence>
<dbReference type="EMBL" id="JAEVFJ010000005">
    <property type="protein sequence ID" value="KAH8104540.1"/>
    <property type="molecule type" value="Genomic_DNA"/>
</dbReference>
<keyword evidence="4" id="KW-0833">Ubl conjugation pathway</keyword>
<dbReference type="GO" id="GO:0070979">
    <property type="term" value="P:protein K11-linked ubiquitination"/>
    <property type="evidence" value="ECO:0007669"/>
    <property type="project" value="TreeGrafter"/>
</dbReference>
<dbReference type="Gene3D" id="3.30.230.130">
    <property type="entry name" value="Cullin, Chain C, Domain 2"/>
    <property type="match status" value="1"/>
</dbReference>
<gene>
    <name evidence="8" type="ORF">BXZ70DRAFT_593840</name>
</gene>
<dbReference type="Pfam" id="PF25773">
    <property type="entry name" value="TPR_ANAPC2"/>
    <property type="match status" value="1"/>
</dbReference>
<comment type="similarity">
    <text evidence="6">Belongs to the cullin family.</text>
</comment>
<dbReference type="SMART" id="SM00182">
    <property type="entry name" value="CULLIN"/>
    <property type="match status" value="1"/>
</dbReference>
<proteinExistence type="inferred from homology"/>
<dbReference type="InterPro" id="IPR044554">
    <property type="entry name" value="ANAPC2"/>
</dbReference>
<evidence type="ECO:0000256" key="6">
    <source>
        <dbReference type="PROSITE-ProRule" id="PRU00330"/>
    </source>
</evidence>
<dbReference type="InterPro" id="IPR036390">
    <property type="entry name" value="WH_DNA-bd_sf"/>
</dbReference>
<dbReference type="GO" id="GO:0005680">
    <property type="term" value="C:anaphase-promoting complex"/>
    <property type="evidence" value="ECO:0007669"/>
    <property type="project" value="TreeGrafter"/>
</dbReference>
<keyword evidence="2" id="KW-0132">Cell division</keyword>
<evidence type="ECO:0000313" key="8">
    <source>
        <dbReference type="EMBL" id="KAH8104540.1"/>
    </source>
</evidence>
<dbReference type="InterPro" id="IPR016158">
    <property type="entry name" value="Cullin_homology"/>
</dbReference>
<dbReference type="PANTHER" id="PTHR45957:SF1">
    <property type="entry name" value="ANAPHASE-PROMOTING COMPLEX SUBUNIT 2"/>
    <property type="match status" value="1"/>
</dbReference>
<dbReference type="GO" id="GO:0006511">
    <property type="term" value="P:ubiquitin-dependent protein catabolic process"/>
    <property type="evidence" value="ECO:0007669"/>
    <property type="project" value="InterPro"/>
</dbReference>
<dbReference type="PROSITE" id="PS50069">
    <property type="entry name" value="CULLIN_2"/>
    <property type="match status" value="1"/>
</dbReference>
<name>A0A8K0UVA2_9AGAR</name>
<dbReference type="Gene3D" id="1.20.1310.10">
    <property type="entry name" value="Cullin Repeats"/>
    <property type="match status" value="1"/>
</dbReference>
<dbReference type="AlphaFoldDB" id="A0A8K0UVA2"/>
<reference evidence="8" key="1">
    <citation type="journal article" date="2021" name="New Phytol.">
        <title>Evolutionary innovations through gain and loss of genes in the ectomycorrhizal Boletales.</title>
        <authorList>
            <person name="Wu G."/>
            <person name="Miyauchi S."/>
            <person name="Morin E."/>
            <person name="Kuo A."/>
            <person name="Drula E."/>
            <person name="Varga T."/>
            <person name="Kohler A."/>
            <person name="Feng B."/>
            <person name="Cao Y."/>
            <person name="Lipzen A."/>
            <person name="Daum C."/>
            <person name="Hundley H."/>
            <person name="Pangilinan J."/>
            <person name="Johnson J."/>
            <person name="Barry K."/>
            <person name="LaButti K."/>
            <person name="Ng V."/>
            <person name="Ahrendt S."/>
            <person name="Min B."/>
            <person name="Choi I.G."/>
            <person name="Park H."/>
            <person name="Plett J.M."/>
            <person name="Magnuson J."/>
            <person name="Spatafora J.W."/>
            <person name="Nagy L.G."/>
            <person name="Henrissat B."/>
            <person name="Grigoriev I.V."/>
            <person name="Yang Z.L."/>
            <person name="Xu J."/>
            <person name="Martin F.M."/>
        </authorList>
    </citation>
    <scope>NUCLEOTIDE SEQUENCE</scope>
    <source>
        <strain evidence="8">KKN 215</strain>
    </source>
</reference>
<dbReference type="InterPro" id="IPR036388">
    <property type="entry name" value="WH-like_DNA-bd_sf"/>
</dbReference>
<evidence type="ECO:0000256" key="4">
    <source>
        <dbReference type="ARBA" id="ARBA00022786"/>
    </source>
</evidence>
<dbReference type="Pfam" id="PF08672">
    <property type="entry name" value="ANAPC2"/>
    <property type="match status" value="1"/>
</dbReference>
<dbReference type="InterPro" id="IPR057975">
    <property type="entry name" value="TPR_ANAPC2"/>
</dbReference>
<evidence type="ECO:0000256" key="1">
    <source>
        <dbReference type="ARBA" id="ARBA00016068"/>
    </source>
</evidence>
<dbReference type="OrthoDB" id="5581181at2759"/>
<evidence type="ECO:0000256" key="5">
    <source>
        <dbReference type="ARBA" id="ARBA00023306"/>
    </source>
</evidence>
<comment type="caution">
    <text evidence="8">The sequence shown here is derived from an EMBL/GenBank/DDBJ whole genome shotgun (WGS) entry which is preliminary data.</text>
</comment>
<dbReference type="InterPro" id="IPR059120">
    <property type="entry name" value="Cullin-like_AB"/>
</dbReference>
<evidence type="ECO:0000256" key="3">
    <source>
        <dbReference type="ARBA" id="ARBA00022776"/>
    </source>
</evidence>
<dbReference type="Gene3D" id="1.10.10.10">
    <property type="entry name" value="Winged helix-like DNA-binding domain superfamily/Winged helix DNA-binding domain"/>
    <property type="match status" value="1"/>
</dbReference>
<accession>A0A8K0UVA2</accession>
<dbReference type="GO" id="GO:0007091">
    <property type="term" value="P:metaphase/anaphase transition of mitotic cell cycle"/>
    <property type="evidence" value="ECO:0007669"/>
    <property type="project" value="TreeGrafter"/>
</dbReference>
<evidence type="ECO:0000313" key="9">
    <source>
        <dbReference type="Proteomes" id="UP000813824"/>
    </source>
</evidence>
<dbReference type="SMART" id="SM01013">
    <property type="entry name" value="APC2"/>
    <property type="match status" value="1"/>
</dbReference>
<evidence type="ECO:0000256" key="2">
    <source>
        <dbReference type="ARBA" id="ARBA00022618"/>
    </source>
</evidence>
<protein>
    <recommendedName>
        <fullName evidence="1">Anaphase-promoting complex subunit 2</fullName>
    </recommendedName>
</protein>